<evidence type="ECO:0000256" key="1">
    <source>
        <dbReference type="SAM" id="MobiDB-lite"/>
    </source>
</evidence>
<dbReference type="InterPro" id="IPR051135">
    <property type="entry name" value="Gal/GlcNAc/GalNAc_ST"/>
</dbReference>
<dbReference type="Gene3D" id="3.40.50.300">
    <property type="entry name" value="P-loop containing nucleotide triphosphate hydrolases"/>
    <property type="match status" value="1"/>
</dbReference>
<dbReference type="EMBL" id="JAWZYT010000503">
    <property type="protein sequence ID" value="KAK4322658.1"/>
    <property type="molecule type" value="Genomic_DNA"/>
</dbReference>
<name>A0AAE1QA07_9EUCA</name>
<sequence length="163" mass="18342">MRATFLKYLLHLKSLKFLVLLILGATTTVMLHSGNERFNPAAAIRLNGSTWAAETWRLINVNVGKKWEGNDGTQQEKTASDNKDNNVQGNKEPTTHVLLVSSMGRSGSSFLGQMLSSVPSAFYYFEPLYRMSYQLQEGMVWRGLMGLFTCNISRKFLNAVVDR</sequence>
<keyword evidence="3" id="KW-1185">Reference proteome</keyword>
<dbReference type="GO" id="GO:0006790">
    <property type="term" value="P:sulfur compound metabolic process"/>
    <property type="evidence" value="ECO:0007669"/>
    <property type="project" value="TreeGrafter"/>
</dbReference>
<dbReference type="Proteomes" id="UP001292094">
    <property type="component" value="Unassembled WGS sequence"/>
</dbReference>
<dbReference type="PANTHER" id="PTHR10704">
    <property type="entry name" value="CARBOHYDRATE SULFOTRANSFERASE"/>
    <property type="match status" value="1"/>
</dbReference>
<dbReference type="SUPFAM" id="SSF52540">
    <property type="entry name" value="P-loop containing nucleoside triphosphate hydrolases"/>
    <property type="match status" value="1"/>
</dbReference>
<reference evidence="2" key="1">
    <citation type="submission" date="2023-11" db="EMBL/GenBank/DDBJ databases">
        <title>Genome assemblies of two species of porcelain crab, Petrolisthes cinctipes and Petrolisthes manimaculis (Anomura: Porcellanidae).</title>
        <authorList>
            <person name="Angst P."/>
        </authorList>
    </citation>
    <scope>NUCLEOTIDE SEQUENCE</scope>
    <source>
        <strain evidence="2">PB745_02</strain>
        <tissue evidence="2">Gill</tissue>
    </source>
</reference>
<dbReference type="AlphaFoldDB" id="A0AAE1QA07"/>
<gene>
    <name evidence="2" type="ORF">Pmani_006635</name>
</gene>
<protein>
    <recommendedName>
        <fullName evidence="4">Sulfotransferase</fullName>
    </recommendedName>
</protein>
<feature type="region of interest" description="Disordered" evidence="1">
    <location>
        <begin position="69"/>
        <end position="91"/>
    </location>
</feature>
<evidence type="ECO:0000313" key="3">
    <source>
        <dbReference type="Proteomes" id="UP001292094"/>
    </source>
</evidence>
<dbReference type="GO" id="GO:0001517">
    <property type="term" value="F:N-acetylglucosamine 6-O-sulfotransferase activity"/>
    <property type="evidence" value="ECO:0007669"/>
    <property type="project" value="TreeGrafter"/>
</dbReference>
<dbReference type="InterPro" id="IPR027417">
    <property type="entry name" value="P-loop_NTPase"/>
</dbReference>
<dbReference type="GO" id="GO:0006044">
    <property type="term" value="P:N-acetylglucosamine metabolic process"/>
    <property type="evidence" value="ECO:0007669"/>
    <property type="project" value="TreeGrafter"/>
</dbReference>
<proteinExistence type="predicted"/>
<dbReference type="PANTHER" id="PTHR10704:SF44">
    <property type="entry name" value="LD35051P-RELATED"/>
    <property type="match status" value="1"/>
</dbReference>
<evidence type="ECO:0000313" key="2">
    <source>
        <dbReference type="EMBL" id="KAK4322658.1"/>
    </source>
</evidence>
<comment type="caution">
    <text evidence="2">The sequence shown here is derived from an EMBL/GenBank/DDBJ whole genome shotgun (WGS) entry which is preliminary data.</text>
</comment>
<evidence type="ECO:0008006" key="4">
    <source>
        <dbReference type="Google" id="ProtNLM"/>
    </source>
</evidence>
<organism evidence="2 3">
    <name type="scientific">Petrolisthes manimaculis</name>
    <dbReference type="NCBI Taxonomy" id="1843537"/>
    <lineage>
        <taxon>Eukaryota</taxon>
        <taxon>Metazoa</taxon>
        <taxon>Ecdysozoa</taxon>
        <taxon>Arthropoda</taxon>
        <taxon>Crustacea</taxon>
        <taxon>Multicrustacea</taxon>
        <taxon>Malacostraca</taxon>
        <taxon>Eumalacostraca</taxon>
        <taxon>Eucarida</taxon>
        <taxon>Decapoda</taxon>
        <taxon>Pleocyemata</taxon>
        <taxon>Anomura</taxon>
        <taxon>Galatheoidea</taxon>
        <taxon>Porcellanidae</taxon>
        <taxon>Petrolisthes</taxon>
    </lineage>
</organism>
<accession>A0AAE1QA07</accession>